<protein>
    <recommendedName>
        <fullName evidence="11">Replication factor A C-terminal domain-containing protein</fullName>
    </recommendedName>
</protein>
<evidence type="ECO:0000256" key="4">
    <source>
        <dbReference type="ARBA" id="ARBA00022833"/>
    </source>
</evidence>
<comment type="similarity">
    <text evidence="1">Belongs to the replication factor A protein 1 family.</text>
</comment>
<dbReference type="InterPro" id="IPR012340">
    <property type="entry name" value="NA-bd_OB-fold"/>
</dbReference>
<keyword evidence="2" id="KW-0479">Metal-binding</keyword>
<dbReference type="Gene3D" id="2.40.50.140">
    <property type="entry name" value="Nucleic acid-binding proteins"/>
    <property type="match status" value="3"/>
</dbReference>
<evidence type="ECO:0008006" key="11">
    <source>
        <dbReference type="Google" id="ProtNLM"/>
    </source>
</evidence>
<evidence type="ECO:0000313" key="9">
    <source>
        <dbReference type="EMBL" id="CAL1382224.1"/>
    </source>
</evidence>
<evidence type="ECO:0000256" key="2">
    <source>
        <dbReference type="ARBA" id="ARBA00022723"/>
    </source>
</evidence>
<dbReference type="Pfam" id="PF08646">
    <property type="entry name" value="Rep_fac-A_C"/>
    <property type="match status" value="1"/>
</dbReference>
<keyword evidence="10" id="KW-1185">Reference proteome</keyword>
<evidence type="ECO:0000256" key="1">
    <source>
        <dbReference type="ARBA" id="ARBA00005690"/>
    </source>
</evidence>
<accession>A0AAV2E8T1</accession>
<evidence type="ECO:0000256" key="3">
    <source>
        <dbReference type="ARBA" id="ARBA00022771"/>
    </source>
</evidence>
<proteinExistence type="inferred from homology"/>
<dbReference type="InterPro" id="IPR003871">
    <property type="entry name" value="RFA1B/D_OB_1st"/>
</dbReference>
<organism evidence="9 10">
    <name type="scientific">Linum trigynum</name>
    <dbReference type="NCBI Taxonomy" id="586398"/>
    <lineage>
        <taxon>Eukaryota</taxon>
        <taxon>Viridiplantae</taxon>
        <taxon>Streptophyta</taxon>
        <taxon>Embryophyta</taxon>
        <taxon>Tracheophyta</taxon>
        <taxon>Spermatophyta</taxon>
        <taxon>Magnoliopsida</taxon>
        <taxon>eudicotyledons</taxon>
        <taxon>Gunneridae</taxon>
        <taxon>Pentapetalae</taxon>
        <taxon>rosids</taxon>
        <taxon>fabids</taxon>
        <taxon>Malpighiales</taxon>
        <taxon>Linaceae</taxon>
        <taxon>Linum</taxon>
    </lineage>
</organism>
<dbReference type="PANTHER" id="PTHR47165:SF4">
    <property type="entry name" value="OS03G0429900 PROTEIN"/>
    <property type="match status" value="1"/>
</dbReference>
<keyword evidence="3" id="KW-0863">Zinc-finger</keyword>
<dbReference type="GO" id="GO:0003677">
    <property type="term" value="F:DNA binding"/>
    <property type="evidence" value="ECO:0007669"/>
    <property type="project" value="UniProtKB-KW"/>
</dbReference>
<dbReference type="Pfam" id="PF02721">
    <property type="entry name" value="DUF223"/>
    <property type="match status" value="1"/>
</dbReference>
<dbReference type="PANTHER" id="PTHR47165">
    <property type="entry name" value="OS03G0429900 PROTEIN"/>
    <property type="match status" value="1"/>
</dbReference>
<reference evidence="9 10" key="1">
    <citation type="submission" date="2024-04" db="EMBL/GenBank/DDBJ databases">
        <authorList>
            <person name="Fracassetti M."/>
        </authorList>
    </citation>
    <scope>NUCLEOTIDE SEQUENCE [LARGE SCALE GENOMIC DNA]</scope>
</reference>
<dbReference type="SUPFAM" id="SSF50249">
    <property type="entry name" value="Nucleic acid-binding proteins"/>
    <property type="match status" value="3"/>
</dbReference>
<evidence type="ECO:0000259" key="8">
    <source>
        <dbReference type="Pfam" id="PF08646"/>
    </source>
</evidence>
<gene>
    <name evidence="9" type="ORF">LTRI10_LOCUS23559</name>
</gene>
<dbReference type="Proteomes" id="UP001497516">
    <property type="component" value="Chromosome 4"/>
</dbReference>
<dbReference type="GO" id="GO:0008270">
    <property type="term" value="F:zinc ion binding"/>
    <property type="evidence" value="ECO:0007669"/>
    <property type="project" value="UniProtKB-KW"/>
</dbReference>
<evidence type="ECO:0000256" key="5">
    <source>
        <dbReference type="ARBA" id="ARBA00023125"/>
    </source>
</evidence>
<name>A0AAV2E8T1_9ROSI</name>
<dbReference type="InterPro" id="IPR047192">
    <property type="entry name" value="Euk_RPA1_DBD_C"/>
</dbReference>
<feature type="region of interest" description="Disordered" evidence="6">
    <location>
        <begin position="418"/>
        <end position="475"/>
    </location>
</feature>
<dbReference type="EMBL" id="OZ034817">
    <property type="protein sequence ID" value="CAL1382224.1"/>
    <property type="molecule type" value="Genomic_DNA"/>
</dbReference>
<sequence>MEFTSIADLTTGSTNCRLQCRVSRLWVAVNINTDMVSHLDMILVDSKGNDIWVQIPPLLMDTFQPLLRDQEVYIFSDFNVLFTSLTYRPIANEYIIHFSGKPTVEHVPTVPLSIPTFKFTFMKASEMKANYKKTTVLSDIVGQLMDSTDRMFSCKGGRKSTRKVIRMKLIEGDEVKVVLWGRLLPKLESIVNVAGESTVVLVISSIYVTEFNGEYSFSSSVSTVLLPYIDIPEVKACHAGIGPNNPPVLVEAPPPPEIPVATMPQLQELSMDFKNEGNVYSVECKVVDVHPIWCYMGCPTCVKKFPDGRDAFYCNKCKRTTNIKAAKPNTIRYRLRLRVQSESISATFVVFEQVAERFFGASADNLFQLNGNQIDVPPQQVLKILGNTVKFHVKFKINMYSSTQPDFIVVQIPEDPAADTTSGLHKDSSSQSINSGLETSGTSSHLSDLSDEVQHDTPSNATPSNALTRKQPMLP</sequence>
<evidence type="ECO:0000313" key="10">
    <source>
        <dbReference type="Proteomes" id="UP001497516"/>
    </source>
</evidence>
<feature type="compositionally biased region" description="Polar residues" evidence="6">
    <location>
        <begin position="419"/>
        <end position="447"/>
    </location>
</feature>
<dbReference type="AlphaFoldDB" id="A0AAV2E8T1"/>
<evidence type="ECO:0000259" key="7">
    <source>
        <dbReference type="Pfam" id="PF02721"/>
    </source>
</evidence>
<keyword evidence="4" id="KW-0862">Zinc</keyword>
<dbReference type="InterPro" id="IPR013955">
    <property type="entry name" value="Rep_factor-A_C"/>
</dbReference>
<feature type="domain" description="Replication factor A C-terminal" evidence="8">
    <location>
        <begin position="282"/>
        <end position="403"/>
    </location>
</feature>
<evidence type="ECO:0000256" key="6">
    <source>
        <dbReference type="SAM" id="MobiDB-lite"/>
    </source>
</evidence>
<dbReference type="CDD" id="cd04476">
    <property type="entry name" value="RPA1_DBD_C"/>
    <property type="match status" value="1"/>
</dbReference>
<keyword evidence="5" id="KW-0238">DNA-binding</keyword>
<feature type="compositionally biased region" description="Polar residues" evidence="6">
    <location>
        <begin position="456"/>
        <end position="468"/>
    </location>
</feature>
<feature type="domain" description="Replication protein A 70 kDa DNA-binding subunit B/D first OB fold" evidence="7">
    <location>
        <begin position="3"/>
        <end position="106"/>
    </location>
</feature>
<dbReference type="CDD" id="cd04480">
    <property type="entry name" value="RPA1_DBD_A_like"/>
    <property type="match status" value="1"/>
</dbReference>